<gene>
    <name evidence="3" type="ORF">PBV87_09005</name>
</gene>
<accession>A0AA42J0M2</accession>
<dbReference type="EMBL" id="JAQIFT010000040">
    <property type="protein sequence ID" value="MDA3731612.1"/>
    <property type="molecule type" value="Genomic_DNA"/>
</dbReference>
<proteinExistence type="inferred from homology"/>
<dbReference type="Pfam" id="PF17783">
    <property type="entry name" value="WHD_CvfB"/>
    <property type="match status" value="1"/>
</dbReference>
<dbReference type="InterPro" id="IPR039566">
    <property type="entry name" value="CvfB_S1_st"/>
</dbReference>
<dbReference type="PANTHER" id="PTHR37296">
    <property type="entry name" value="CONSERVED VIRULENCE FACTOR B"/>
    <property type="match status" value="1"/>
</dbReference>
<dbReference type="InterPro" id="IPR040764">
    <property type="entry name" value="CvfB_WH"/>
</dbReference>
<dbReference type="InterPro" id="IPR048587">
    <property type="entry name" value="CvfB_S1_3rd"/>
</dbReference>
<comment type="caution">
    <text evidence="3">The sequence shown here is derived from an EMBL/GenBank/DDBJ whole genome shotgun (WGS) entry which is preliminary data.</text>
</comment>
<dbReference type="SUPFAM" id="SSF50249">
    <property type="entry name" value="Nucleic acid-binding proteins"/>
    <property type="match status" value="1"/>
</dbReference>
<organism evidence="3 4">
    <name type="scientific">Holtiella tumoricola</name>
    <dbReference type="NCBI Taxonomy" id="3018743"/>
    <lineage>
        <taxon>Bacteria</taxon>
        <taxon>Bacillati</taxon>
        <taxon>Bacillota</taxon>
        <taxon>Clostridia</taxon>
        <taxon>Lachnospirales</taxon>
        <taxon>Cellulosilyticaceae</taxon>
        <taxon>Holtiella</taxon>
    </lineage>
</organism>
<dbReference type="SMART" id="SM00316">
    <property type="entry name" value="S1"/>
    <property type="match status" value="2"/>
</dbReference>
<reference evidence="3" key="1">
    <citation type="journal article" date="2023" name="Int. J. Syst. Evol. Microbiol.">
        <title>&lt;i&gt;Holtiella tumoricola&lt;/i&gt; gen. nov. sp. nov., isolated from a human clinical sample.</title>
        <authorList>
            <person name="Allen-Vercoe E."/>
            <person name="Daigneault M.C."/>
            <person name="Vancuren S.J."/>
            <person name="Cochrane K."/>
            <person name="O'Neal L.L."/>
            <person name="Sankaranarayanan K."/>
            <person name="Lawson P.A."/>
        </authorList>
    </citation>
    <scope>NUCLEOTIDE SEQUENCE</scope>
    <source>
        <strain evidence="3">CC70A</strain>
    </source>
</reference>
<protein>
    <submittedName>
        <fullName evidence="3">S1-like domain-containing RNA-binding protein</fullName>
    </submittedName>
</protein>
<dbReference type="InterPro" id="IPR012340">
    <property type="entry name" value="NA-bd_OB-fold"/>
</dbReference>
<comment type="similarity">
    <text evidence="1">Belongs to the CvfB family.</text>
</comment>
<name>A0AA42J0M2_9FIRM</name>
<feature type="domain" description="S1 motif" evidence="2">
    <location>
        <begin position="147"/>
        <end position="208"/>
    </location>
</feature>
<evidence type="ECO:0000313" key="4">
    <source>
        <dbReference type="Proteomes" id="UP001169242"/>
    </source>
</evidence>
<dbReference type="PROSITE" id="PS50126">
    <property type="entry name" value="S1"/>
    <property type="match status" value="1"/>
</dbReference>
<dbReference type="InterPro" id="IPR036388">
    <property type="entry name" value="WH-like_DNA-bd_sf"/>
</dbReference>
<dbReference type="Gene3D" id="1.10.10.10">
    <property type="entry name" value="Winged helix-like DNA-binding domain superfamily/Winged helix DNA-binding domain"/>
    <property type="match status" value="1"/>
</dbReference>
<dbReference type="Proteomes" id="UP001169242">
    <property type="component" value="Unassembled WGS sequence"/>
</dbReference>
<sequence>MIVLGKVQTLKAVRRTDFGVYLKELEETSEEEVFIPRQEVAQDLEMGAELSVFVYRDTEDRLIATVHIPKLTLGNVAKLKVVDVTSIGAFLEWGLQKDLFLPFKQQVGKPQKDQEVLVGLYIDKSDRLCATMKIYDMLKCDAPYKQNQSVSGIVYSIKPELGALVAVEDGYHGLIPTNEMMNSIRVGDQLNVRVKNIRPDGKLVLSLRKQAFQQMEDDATKVMNLLEAQGGTLALGDKSSPQEIKAQLGISKASFKRAIGRLLKEGAISLTDTGIKRNW</sequence>
<keyword evidence="4" id="KW-1185">Reference proteome</keyword>
<dbReference type="PANTHER" id="PTHR37296:SF1">
    <property type="entry name" value="CONSERVED VIRULENCE FACTOR B"/>
    <property type="match status" value="1"/>
</dbReference>
<evidence type="ECO:0000256" key="1">
    <source>
        <dbReference type="PIRNR" id="PIRNR012524"/>
    </source>
</evidence>
<dbReference type="RefSeq" id="WP_271011976.1">
    <property type="nucleotide sequence ID" value="NZ_JAQIFT010000040.1"/>
</dbReference>
<dbReference type="InterPro" id="IPR014464">
    <property type="entry name" value="CvfB_fam"/>
</dbReference>
<dbReference type="GO" id="GO:0003676">
    <property type="term" value="F:nucleic acid binding"/>
    <property type="evidence" value="ECO:0007669"/>
    <property type="project" value="InterPro"/>
</dbReference>
<dbReference type="PIRSF" id="PIRSF012524">
    <property type="entry name" value="YitL_S1"/>
    <property type="match status" value="1"/>
</dbReference>
<evidence type="ECO:0000259" key="2">
    <source>
        <dbReference type="PROSITE" id="PS50126"/>
    </source>
</evidence>
<dbReference type="InterPro" id="IPR003029">
    <property type="entry name" value="S1_domain"/>
</dbReference>
<dbReference type="AlphaFoldDB" id="A0AA42J0M2"/>
<dbReference type="Pfam" id="PF21543">
    <property type="entry name" value="CvfB_2nd"/>
    <property type="match status" value="1"/>
</dbReference>
<evidence type="ECO:0000313" key="3">
    <source>
        <dbReference type="EMBL" id="MDA3731612.1"/>
    </source>
</evidence>
<dbReference type="Gene3D" id="2.40.50.140">
    <property type="entry name" value="Nucleic acid-binding proteins"/>
    <property type="match status" value="2"/>
</dbReference>
<dbReference type="Pfam" id="PF13509">
    <property type="entry name" value="S1_2"/>
    <property type="match status" value="2"/>
</dbReference>